<dbReference type="EMBL" id="QMEV01000001">
    <property type="protein sequence ID" value="RAV17541.1"/>
    <property type="molecule type" value="Genomic_DNA"/>
</dbReference>
<reference evidence="1 2" key="1">
    <citation type="submission" date="2018-06" db="EMBL/GenBank/DDBJ databases">
        <title>NTM in soil in Japan.</title>
        <authorList>
            <person name="Ohya K."/>
        </authorList>
    </citation>
    <scope>NUCLEOTIDE SEQUENCE [LARGE SCALE GENOMIC DNA]</scope>
    <source>
        <strain evidence="1 2">GF28</strain>
    </source>
</reference>
<evidence type="ECO:0008006" key="3">
    <source>
        <dbReference type="Google" id="ProtNLM"/>
    </source>
</evidence>
<comment type="caution">
    <text evidence="1">The sequence shown here is derived from an EMBL/GenBank/DDBJ whole genome shotgun (WGS) entry which is preliminary data.</text>
</comment>
<organism evidence="1 2">
    <name type="scientific">Mycobacterium colombiense</name>
    <dbReference type="NCBI Taxonomy" id="339268"/>
    <lineage>
        <taxon>Bacteria</taxon>
        <taxon>Bacillati</taxon>
        <taxon>Actinomycetota</taxon>
        <taxon>Actinomycetes</taxon>
        <taxon>Mycobacteriales</taxon>
        <taxon>Mycobacteriaceae</taxon>
        <taxon>Mycobacterium</taxon>
        <taxon>Mycobacterium avium complex (MAC)</taxon>
    </lineage>
</organism>
<gene>
    <name evidence="1" type="ORF">DQP57_00510</name>
</gene>
<accession>A0A329MC16</accession>
<protein>
    <recommendedName>
        <fullName evidence="3">ESX-1 secretion-associated protein</fullName>
    </recommendedName>
</protein>
<dbReference type="RefSeq" id="WP_112630699.1">
    <property type="nucleotide sequence ID" value="NZ_QMEV01000001.1"/>
</dbReference>
<name>A0A329MC16_9MYCO</name>
<proteinExistence type="predicted"/>
<dbReference type="AlphaFoldDB" id="A0A329MC16"/>
<sequence>MSDWNPATVEAAIHECSQRIANGVMKADAAYRKFLDSDHAYDLAFARAYLDADGPAHAKKYMAEIATEAERKARNVADAAYKLMDRNMKAIQSELDALRSIGTSVRQAYAVAGRGEY</sequence>
<evidence type="ECO:0000313" key="2">
    <source>
        <dbReference type="Proteomes" id="UP000250915"/>
    </source>
</evidence>
<dbReference type="OrthoDB" id="5149502at2"/>
<evidence type="ECO:0000313" key="1">
    <source>
        <dbReference type="EMBL" id="RAV17541.1"/>
    </source>
</evidence>
<dbReference type="Proteomes" id="UP000250915">
    <property type="component" value="Unassembled WGS sequence"/>
</dbReference>